<reference evidence="1" key="1">
    <citation type="submission" date="2019-10" db="EMBL/GenBank/DDBJ databases">
        <authorList>
            <person name="Soares A.E.R."/>
            <person name="Aleixo A."/>
            <person name="Schneider P."/>
            <person name="Miyaki C.Y."/>
            <person name="Schneider M.P."/>
            <person name="Mello C."/>
            <person name="Vasconcelos A.T.R."/>
        </authorList>
    </citation>
    <scope>NUCLEOTIDE SEQUENCE</scope>
    <source>
        <tissue evidence="1">Muscle</tissue>
    </source>
</reference>
<dbReference type="EMBL" id="WHWB01033277">
    <property type="protein sequence ID" value="KAJ7420851.1"/>
    <property type="molecule type" value="Genomic_DNA"/>
</dbReference>
<dbReference type="Proteomes" id="UP001145742">
    <property type="component" value="Unassembled WGS sequence"/>
</dbReference>
<evidence type="ECO:0000313" key="2">
    <source>
        <dbReference type="Proteomes" id="UP001145742"/>
    </source>
</evidence>
<organism evidence="1 2">
    <name type="scientific">Willisornis vidua</name>
    <name type="common">Xingu scale-backed antbird</name>
    <dbReference type="NCBI Taxonomy" id="1566151"/>
    <lineage>
        <taxon>Eukaryota</taxon>
        <taxon>Metazoa</taxon>
        <taxon>Chordata</taxon>
        <taxon>Craniata</taxon>
        <taxon>Vertebrata</taxon>
        <taxon>Euteleostomi</taxon>
        <taxon>Archelosauria</taxon>
        <taxon>Archosauria</taxon>
        <taxon>Dinosauria</taxon>
        <taxon>Saurischia</taxon>
        <taxon>Theropoda</taxon>
        <taxon>Coelurosauria</taxon>
        <taxon>Aves</taxon>
        <taxon>Neognathae</taxon>
        <taxon>Neoaves</taxon>
        <taxon>Telluraves</taxon>
        <taxon>Australaves</taxon>
        <taxon>Passeriformes</taxon>
        <taxon>Thamnophilidae</taxon>
        <taxon>Willisornis</taxon>
    </lineage>
</organism>
<proteinExistence type="predicted"/>
<name>A0ABQ9DLB2_9PASS</name>
<gene>
    <name evidence="1" type="ORF">WISP_46394</name>
</gene>
<evidence type="ECO:0000313" key="1">
    <source>
        <dbReference type="EMBL" id="KAJ7420851.1"/>
    </source>
</evidence>
<protein>
    <submittedName>
        <fullName evidence="1">Uncharacterized protein</fullName>
    </submittedName>
</protein>
<comment type="caution">
    <text evidence="1">The sequence shown here is derived from an EMBL/GenBank/DDBJ whole genome shotgun (WGS) entry which is preliminary data.</text>
</comment>
<keyword evidence="2" id="KW-1185">Reference proteome</keyword>
<sequence>MIQEKMSQELVKGKTQQHDNRKLMLLLLLEKLVSHIMWLHKRQPLQYDQGHFPPPPEIQQSCIQLTGKSVTDLYADGSHVRLQFFIVMVSEKQLKIGIMNANYRICVNAFVVNIYGMLSLVSWELILIADTSQDAIALLDHQGTLLAHIRTAVNVDPQVIFHQVAFQPLFPKPVALHRTVVTQGQDLALFSVEPHTIGLDTFIQPVQFQLQNLSTLQQINTPTQLGAICKLTENALNHLVQIVNKDIKQDWPQY</sequence>
<accession>A0ABQ9DLB2</accession>